<dbReference type="EMBL" id="MN739752">
    <property type="protein sequence ID" value="QHT24962.1"/>
    <property type="molecule type" value="Genomic_DNA"/>
</dbReference>
<name>A0A6C0E896_9ZZZZ</name>
<reference evidence="1" key="1">
    <citation type="journal article" date="2020" name="Nature">
        <title>Giant virus diversity and host interactions through global metagenomics.</title>
        <authorList>
            <person name="Schulz F."/>
            <person name="Roux S."/>
            <person name="Paez-Espino D."/>
            <person name="Jungbluth S."/>
            <person name="Walsh D.A."/>
            <person name="Denef V.J."/>
            <person name="McMahon K.D."/>
            <person name="Konstantinidis K.T."/>
            <person name="Eloe-Fadrosh E.A."/>
            <person name="Kyrpides N.C."/>
            <person name="Woyke T."/>
        </authorList>
    </citation>
    <scope>NUCLEOTIDE SEQUENCE</scope>
    <source>
        <strain evidence="1">GVMAG-M-3300023179-150</strain>
    </source>
</reference>
<dbReference type="AlphaFoldDB" id="A0A6C0E896"/>
<accession>A0A6C0E896</accession>
<protein>
    <submittedName>
        <fullName evidence="1">Uncharacterized protein</fullName>
    </submittedName>
</protein>
<organism evidence="1">
    <name type="scientific">viral metagenome</name>
    <dbReference type="NCBI Taxonomy" id="1070528"/>
    <lineage>
        <taxon>unclassified sequences</taxon>
        <taxon>metagenomes</taxon>
        <taxon>organismal metagenomes</taxon>
    </lineage>
</organism>
<sequence>MSYCYKTSDNKHFGCPPRMSDGRHFTDYRPSCQVNNMIKADNETQNSFQFRQFLSHNAVELMNINRRHACEKNCCTPSNDQSFNEGTMLPELNRKVCDKNSCMIVGNNPNGLGTGRMYQPDQECQYLPSAWPISKNNVCVSPKEAHNFYPLDKNVYNTSQRLSVPGGGQMLQGAGDYKMLN</sequence>
<proteinExistence type="predicted"/>
<evidence type="ECO:0000313" key="1">
    <source>
        <dbReference type="EMBL" id="QHT24962.1"/>
    </source>
</evidence>